<keyword evidence="3" id="KW-1185">Reference proteome</keyword>
<feature type="compositionally biased region" description="Polar residues" evidence="1">
    <location>
        <begin position="1"/>
        <end position="14"/>
    </location>
</feature>
<dbReference type="Proteomes" id="UP000237271">
    <property type="component" value="Unassembled WGS sequence"/>
</dbReference>
<dbReference type="EMBL" id="NCKW01010417">
    <property type="protein sequence ID" value="POM65230.1"/>
    <property type="molecule type" value="Genomic_DNA"/>
</dbReference>
<evidence type="ECO:0000313" key="3">
    <source>
        <dbReference type="Proteomes" id="UP000237271"/>
    </source>
</evidence>
<organism evidence="2 3">
    <name type="scientific">Phytophthora palmivora</name>
    <dbReference type="NCBI Taxonomy" id="4796"/>
    <lineage>
        <taxon>Eukaryota</taxon>
        <taxon>Sar</taxon>
        <taxon>Stramenopiles</taxon>
        <taxon>Oomycota</taxon>
        <taxon>Peronosporomycetes</taxon>
        <taxon>Peronosporales</taxon>
        <taxon>Peronosporaceae</taxon>
        <taxon>Phytophthora</taxon>
    </lineage>
</organism>
<name>A0A2P4XI67_9STRA</name>
<evidence type="ECO:0000256" key="1">
    <source>
        <dbReference type="SAM" id="MobiDB-lite"/>
    </source>
</evidence>
<protein>
    <recommendedName>
        <fullName evidence="4">ABC Superfamily</fullName>
    </recommendedName>
</protein>
<reference evidence="2 3" key="1">
    <citation type="journal article" date="2017" name="Genome Biol. Evol.">
        <title>Phytophthora megakarya and P. palmivora, closely related causal agents of cacao black pod rot, underwent increases in genome sizes and gene numbers by different mechanisms.</title>
        <authorList>
            <person name="Ali S.S."/>
            <person name="Shao J."/>
            <person name="Lary D.J."/>
            <person name="Kronmiller B."/>
            <person name="Shen D."/>
            <person name="Strem M.D."/>
            <person name="Amoako-Attah I."/>
            <person name="Akrofi A.Y."/>
            <person name="Begoude B.A."/>
            <person name="Ten Hoopen G.M."/>
            <person name="Coulibaly K."/>
            <person name="Kebe B.I."/>
            <person name="Melnick R.L."/>
            <person name="Guiltinan M.J."/>
            <person name="Tyler B.M."/>
            <person name="Meinhardt L.W."/>
            <person name="Bailey B.A."/>
        </authorList>
    </citation>
    <scope>NUCLEOTIDE SEQUENCE [LARGE SCALE GENOMIC DNA]</scope>
    <source>
        <strain evidence="3">sbr112.9</strain>
    </source>
</reference>
<evidence type="ECO:0000313" key="2">
    <source>
        <dbReference type="EMBL" id="POM65230.1"/>
    </source>
</evidence>
<evidence type="ECO:0008006" key="4">
    <source>
        <dbReference type="Google" id="ProtNLM"/>
    </source>
</evidence>
<dbReference type="AlphaFoldDB" id="A0A2P4XI67"/>
<feature type="compositionally biased region" description="Acidic residues" evidence="1">
    <location>
        <begin position="98"/>
        <end position="107"/>
    </location>
</feature>
<accession>A0A2P4XI67</accession>
<comment type="caution">
    <text evidence="2">The sequence shown here is derived from an EMBL/GenBank/DDBJ whole genome shotgun (WGS) entry which is preliminary data.</text>
</comment>
<gene>
    <name evidence="2" type="ORF">PHPALM_19087</name>
</gene>
<proteinExistence type="predicted"/>
<sequence>MITGSESNGDTTGATKDPTRAQNAPVHDSKSSESKAAPTSSPAKNLTLDESKARAQVVKAAPQKQTDEGAAAAKKRAAHGSPTPEPSIVKGFRSLFDSSDEGEEEGAATEPKRSPMISMSSRSAIKLLKCKAPQR</sequence>
<feature type="region of interest" description="Disordered" evidence="1">
    <location>
        <begin position="1"/>
        <end position="122"/>
    </location>
</feature>